<dbReference type="Pfam" id="PF00098">
    <property type="entry name" value="zf-CCHC"/>
    <property type="match status" value="2"/>
</dbReference>
<dbReference type="Proteomes" id="UP000186594">
    <property type="component" value="Unassembled WGS sequence"/>
</dbReference>
<organism evidence="3 4">
    <name type="scientific">Neolecta irregularis (strain DAH-3)</name>
    <dbReference type="NCBI Taxonomy" id="1198029"/>
    <lineage>
        <taxon>Eukaryota</taxon>
        <taxon>Fungi</taxon>
        <taxon>Dikarya</taxon>
        <taxon>Ascomycota</taxon>
        <taxon>Taphrinomycotina</taxon>
        <taxon>Neolectales</taxon>
        <taxon>Neolectaceae</taxon>
        <taxon>Neolecta</taxon>
    </lineage>
</organism>
<evidence type="ECO:0000259" key="2">
    <source>
        <dbReference type="PROSITE" id="PS50158"/>
    </source>
</evidence>
<protein>
    <submittedName>
        <fullName evidence="3">Cellular nucleic acid-binding</fullName>
    </submittedName>
</protein>
<dbReference type="Gene3D" id="4.10.60.10">
    <property type="entry name" value="Zinc finger, CCHC-type"/>
    <property type="match status" value="2"/>
</dbReference>
<accession>A0A1U7LUU1</accession>
<evidence type="ECO:0000313" key="4">
    <source>
        <dbReference type="Proteomes" id="UP000186594"/>
    </source>
</evidence>
<name>A0A1U7LUU1_NEOID</name>
<dbReference type="OrthoDB" id="3863715at2759"/>
<dbReference type="InterPro" id="IPR036875">
    <property type="entry name" value="Znf_CCHC_sf"/>
</dbReference>
<dbReference type="SMART" id="SM00343">
    <property type="entry name" value="ZnF_C2HC"/>
    <property type="match status" value="2"/>
</dbReference>
<dbReference type="STRING" id="1198029.A0A1U7LUU1"/>
<evidence type="ECO:0000313" key="3">
    <source>
        <dbReference type="EMBL" id="OLL26427.1"/>
    </source>
</evidence>
<dbReference type="EMBL" id="LXFE01000185">
    <property type="protein sequence ID" value="OLL26427.1"/>
    <property type="molecule type" value="Genomic_DNA"/>
</dbReference>
<feature type="domain" description="CCHC-type" evidence="2">
    <location>
        <begin position="47"/>
        <end position="60"/>
    </location>
</feature>
<dbReference type="SUPFAM" id="SSF57756">
    <property type="entry name" value="Retrovirus zinc finger-like domains"/>
    <property type="match status" value="2"/>
</dbReference>
<keyword evidence="1" id="KW-0863">Zinc-finger</keyword>
<evidence type="ECO:0000256" key="1">
    <source>
        <dbReference type="PROSITE-ProRule" id="PRU00047"/>
    </source>
</evidence>
<dbReference type="AlphaFoldDB" id="A0A1U7LUU1"/>
<dbReference type="InterPro" id="IPR001878">
    <property type="entry name" value="Znf_CCHC"/>
</dbReference>
<keyword evidence="4" id="KW-1185">Reference proteome</keyword>
<reference evidence="3 4" key="1">
    <citation type="submission" date="2016-04" db="EMBL/GenBank/DDBJ databases">
        <title>Evolutionary innovation and constraint leading to complex multicellularity in the Ascomycota.</title>
        <authorList>
            <person name="Cisse O."/>
            <person name="Nguyen A."/>
            <person name="Hewitt D.A."/>
            <person name="Jedd G."/>
            <person name="Stajich J.E."/>
        </authorList>
    </citation>
    <scope>NUCLEOTIDE SEQUENCE [LARGE SCALE GENOMIC DNA]</scope>
    <source>
        <strain evidence="3 4">DAH-3</strain>
    </source>
</reference>
<sequence length="76" mass="7764">MSSGSECYKCGEVGHVARQCNSGFGEGRASGAGGGGGYGRDAPRITCYCCGGTGHMARECMQGQQKKCYACGKLGQ</sequence>
<dbReference type="GO" id="GO:0003676">
    <property type="term" value="F:nucleic acid binding"/>
    <property type="evidence" value="ECO:0007669"/>
    <property type="project" value="InterPro"/>
</dbReference>
<gene>
    <name evidence="3" type="ORF">NEOLI_004227</name>
</gene>
<comment type="caution">
    <text evidence="3">The sequence shown here is derived from an EMBL/GenBank/DDBJ whole genome shotgun (WGS) entry which is preliminary data.</text>
</comment>
<feature type="domain" description="CCHC-type" evidence="2">
    <location>
        <begin position="7"/>
        <end position="20"/>
    </location>
</feature>
<keyword evidence="1" id="KW-0862">Zinc</keyword>
<dbReference type="OMA" id="HMARECM"/>
<dbReference type="GO" id="GO:0008270">
    <property type="term" value="F:zinc ion binding"/>
    <property type="evidence" value="ECO:0007669"/>
    <property type="project" value="UniProtKB-KW"/>
</dbReference>
<keyword evidence="1" id="KW-0479">Metal-binding</keyword>
<dbReference type="PROSITE" id="PS50158">
    <property type="entry name" value="ZF_CCHC"/>
    <property type="match status" value="2"/>
</dbReference>
<proteinExistence type="predicted"/>